<feature type="transmembrane region" description="Helical" evidence="8">
    <location>
        <begin position="26"/>
        <end position="44"/>
    </location>
</feature>
<evidence type="ECO:0000259" key="9">
    <source>
        <dbReference type="Pfam" id="PF13231"/>
    </source>
</evidence>
<gene>
    <name evidence="10" type="ORF">AMYX_29670</name>
</gene>
<keyword evidence="6 8" id="KW-1133">Transmembrane helix</keyword>
<evidence type="ECO:0000256" key="8">
    <source>
        <dbReference type="SAM" id="Phobius"/>
    </source>
</evidence>
<feature type="domain" description="Glycosyltransferase RgtA/B/C/D-like" evidence="9">
    <location>
        <begin position="83"/>
        <end position="231"/>
    </location>
</feature>
<dbReference type="RefSeq" id="WP_176066585.1">
    <property type="nucleotide sequence ID" value="NZ_BJTG01000007.1"/>
</dbReference>
<evidence type="ECO:0000256" key="2">
    <source>
        <dbReference type="ARBA" id="ARBA00022475"/>
    </source>
</evidence>
<evidence type="ECO:0000256" key="7">
    <source>
        <dbReference type="ARBA" id="ARBA00023136"/>
    </source>
</evidence>
<dbReference type="EMBL" id="BJTG01000007">
    <property type="protein sequence ID" value="GEJ58226.1"/>
    <property type="molecule type" value="Genomic_DNA"/>
</dbReference>
<sequence length="484" mass="49748">MALPPLGLRPPPGGGPAAAPAADRRLLLTALALAAGLILPFALVHLDDADGVVYGVVARHLAADGRLFDLRFLPELFPHFREHPPFFFWLWAAALRLAGPPALPLLGAACGLATVAVAFAAGRTLLGARAAFLGAVALATVESFFRYQARPRLDPPLTLLFTASVALLVAARGRTAWLAAGGLCAGLGALVKGPPALGAPLAAALALVALGRRGELASARAWLAAGAAALLPPALFLACDRLALGGSWWRGYVGGQVLASALGQRQDGAVGLLFLVRSAAGRMGPWALLAAWALFRAARGWPAPRARAALALLAWAAVVVGGYALAGRAWWHYAMPAYVPLALLAGAGLDALLGPGERAFRAAHRAAAGAALVLALALPLRPARLLVKGCGLGALPLLTTARPPPGTRVGLATDRVALAEAGILADHAGLEAVPLRSAAELEARPELGVSLWDRRWPVPPGWSAVGAQGAWLELRRAAPGEARR</sequence>
<organism evidence="10 11">
    <name type="scientific">Anaeromyxobacter diazotrophicus</name>
    <dbReference type="NCBI Taxonomy" id="2590199"/>
    <lineage>
        <taxon>Bacteria</taxon>
        <taxon>Pseudomonadati</taxon>
        <taxon>Myxococcota</taxon>
        <taxon>Myxococcia</taxon>
        <taxon>Myxococcales</taxon>
        <taxon>Cystobacterineae</taxon>
        <taxon>Anaeromyxobacteraceae</taxon>
        <taxon>Anaeromyxobacter</taxon>
    </lineage>
</organism>
<feature type="transmembrane region" description="Helical" evidence="8">
    <location>
        <begin position="269"/>
        <end position="295"/>
    </location>
</feature>
<evidence type="ECO:0000256" key="3">
    <source>
        <dbReference type="ARBA" id="ARBA00022676"/>
    </source>
</evidence>
<dbReference type="Pfam" id="PF13231">
    <property type="entry name" value="PMT_2"/>
    <property type="match status" value="1"/>
</dbReference>
<keyword evidence="5 8" id="KW-0812">Transmembrane</keyword>
<dbReference type="PANTHER" id="PTHR33908:SF11">
    <property type="entry name" value="MEMBRANE PROTEIN"/>
    <property type="match status" value="1"/>
</dbReference>
<feature type="transmembrane region" description="Helical" evidence="8">
    <location>
        <begin position="102"/>
        <end position="120"/>
    </location>
</feature>
<comment type="subcellular location">
    <subcellularLocation>
        <location evidence="1">Cell membrane</location>
        <topology evidence="1">Multi-pass membrane protein</topology>
    </subcellularLocation>
</comment>
<feature type="transmembrane region" description="Helical" evidence="8">
    <location>
        <begin position="307"/>
        <end position="331"/>
    </location>
</feature>
<dbReference type="AlphaFoldDB" id="A0A7I9VP79"/>
<keyword evidence="7 8" id="KW-0472">Membrane</keyword>
<keyword evidence="3" id="KW-0328">Glycosyltransferase</keyword>
<dbReference type="PANTHER" id="PTHR33908">
    <property type="entry name" value="MANNOSYLTRANSFERASE YKCB-RELATED"/>
    <property type="match status" value="1"/>
</dbReference>
<reference evidence="11" key="1">
    <citation type="journal article" date="2020" name="Appl. Environ. Microbiol.">
        <title>Diazotrophic Anaeromyxobacter Isolates from Soils.</title>
        <authorList>
            <person name="Masuda Y."/>
            <person name="Yamanaka H."/>
            <person name="Xu Z.X."/>
            <person name="Shiratori Y."/>
            <person name="Aono T."/>
            <person name="Amachi S."/>
            <person name="Senoo K."/>
            <person name="Itoh H."/>
        </authorList>
    </citation>
    <scope>NUCLEOTIDE SEQUENCE [LARGE SCALE GENOMIC DNA]</scope>
    <source>
        <strain evidence="11">R267</strain>
    </source>
</reference>
<feature type="transmembrane region" description="Helical" evidence="8">
    <location>
        <begin position="157"/>
        <end position="177"/>
    </location>
</feature>
<protein>
    <recommendedName>
        <fullName evidence="9">Glycosyltransferase RgtA/B/C/D-like domain-containing protein</fullName>
    </recommendedName>
</protein>
<dbReference type="Proteomes" id="UP000503640">
    <property type="component" value="Unassembled WGS sequence"/>
</dbReference>
<evidence type="ECO:0000256" key="1">
    <source>
        <dbReference type="ARBA" id="ARBA00004651"/>
    </source>
</evidence>
<dbReference type="InterPro" id="IPR050297">
    <property type="entry name" value="LipidA_mod_glycosyltrf_83"/>
</dbReference>
<dbReference type="GO" id="GO:0009103">
    <property type="term" value="P:lipopolysaccharide biosynthetic process"/>
    <property type="evidence" value="ECO:0007669"/>
    <property type="project" value="UniProtKB-ARBA"/>
</dbReference>
<dbReference type="GO" id="GO:0016763">
    <property type="term" value="F:pentosyltransferase activity"/>
    <property type="evidence" value="ECO:0007669"/>
    <property type="project" value="TreeGrafter"/>
</dbReference>
<dbReference type="InterPro" id="IPR038731">
    <property type="entry name" value="RgtA/B/C-like"/>
</dbReference>
<evidence type="ECO:0000313" key="11">
    <source>
        <dbReference type="Proteomes" id="UP000503640"/>
    </source>
</evidence>
<evidence type="ECO:0000256" key="5">
    <source>
        <dbReference type="ARBA" id="ARBA00022692"/>
    </source>
</evidence>
<evidence type="ECO:0000256" key="6">
    <source>
        <dbReference type="ARBA" id="ARBA00022989"/>
    </source>
</evidence>
<comment type="caution">
    <text evidence="10">The sequence shown here is derived from an EMBL/GenBank/DDBJ whole genome shotgun (WGS) entry which is preliminary data.</text>
</comment>
<keyword evidence="2" id="KW-1003">Cell membrane</keyword>
<evidence type="ECO:0000256" key="4">
    <source>
        <dbReference type="ARBA" id="ARBA00022679"/>
    </source>
</evidence>
<name>A0A7I9VP79_9BACT</name>
<proteinExistence type="predicted"/>
<keyword evidence="4" id="KW-0808">Transferase</keyword>
<evidence type="ECO:0000313" key="10">
    <source>
        <dbReference type="EMBL" id="GEJ58226.1"/>
    </source>
</evidence>
<feature type="transmembrane region" description="Helical" evidence="8">
    <location>
        <begin position="222"/>
        <end position="249"/>
    </location>
</feature>
<accession>A0A7I9VP79</accession>
<keyword evidence="11" id="KW-1185">Reference proteome</keyword>
<feature type="transmembrane region" description="Helical" evidence="8">
    <location>
        <begin position="189"/>
        <end position="210"/>
    </location>
</feature>
<feature type="transmembrane region" description="Helical" evidence="8">
    <location>
        <begin position="337"/>
        <end position="355"/>
    </location>
</feature>
<dbReference type="GO" id="GO:0005886">
    <property type="term" value="C:plasma membrane"/>
    <property type="evidence" value="ECO:0007669"/>
    <property type="project" value="UniProtKB-SubCell"/>
</dbReference>